<organism evidence="2 3">
    <name type="scientific">Polyporus arcularius HHB13444</name>
    <dbReference type="NCBI Taxonomy" id="1314778"/>
    <lineage>
        <taxon>Eukaryota</taxon>
        <taxon>Fungi</taxon>
        <taxon>Dikarya</taxon>
        <taxon>Basidiomycota</taxon>
        <taxon>Agaricomycotina</taxon>
        <taxon>Agaricomycetes</taxon>
        <taxon>Polyporales</taxon>
        <taxon>Polyporaceae</taxon>
        <taxon>Polyporus</taxon>
    </lineage>
</organism>
<dbReference type="AlphaFoldDB" id="A0A5C3PID7"/>
<protein>
    <recommendedName>
        <fullName evidence="4">F-box domain-containing protein</fullName>
    </recommendedName>
</protein>
<keyword evidence="3" id="KW-1185">Reference proteome</keyword>
<name>A0A5C3PID7_9APHY</name>
<accession>A0A5C3PID7</accession>
<gene>
    <name evidence="2" type="ORF">K466DRAFT_598095</name>
</gene>
<evidence type="ECO:0000313" key="2">
    <source>
        <dbReference type="EMBL" id="TFK89051.1"/>
    </source>
</evidence>
<dbReference type="Proteomes" id="UP000308197">
    <property type="component" value="Unassembled WGS sequence"/>
</dbReference>
<dbReference type="InParanoid" id="A0A5C3PID7"/>
<evidence type="ECO:0000313" key="3">
    <source>
        <dbReference type="Proteomes" id="UP000308197"/>
    </source>
</evidence>
<reference evidence="2 3" key="1">
    <citation type="journal article" date="2019" name="Nat. Ecol. Evol.">
        <title>Megaphylogeny resolves global patterns of mushroom evolution.</title>
        <authorList>
            <person name="Varga T."/>
            <person name="Krizsan K."/>
            <person name="Foldi C."/>
            <person name="Dima B."/>
            <person name="Sanchez-Garcia M."/>
            <person name="Sanchez-Ramirez S."/>
            <person name="Szollosi G.J."/>
            <person name="Szarkandi J.G."/>
            <person name="Papp V."/>
            <person name="Albert L."/>
            <person name="Andreopoulos W."/>
            <person name="Angelini C."/>
            <person name="Antonin V."/>
            <person name="Barry K.W."/>
            <person name="Bougher N.L."/>
            <person name="Buchanan P."/>
            <person name="Buyck B."/>
            <person name="Bense V."/>
            <person name="Catcheside P."/>
            <person name="Chovatia M."/>
            <person name="Cooper J."/>
            <person name="Damon W."/>
            <person name="Desjardin D."/>
            <person name="Finy P."/>
            <person name="Geml J."/>
            <person name="Haridas S."/>
            <person name="Hughes K."/>
            <person name="Justo A."/>
            <person name="Karasinski D."/>
            <person name="Kautmanova I."/>
            <person name="Kiss B."/>
            <person name="Kocsube S."/>
            <person name="Kotiranta H."/>
            <person name="LaButti K.M."/>
            <person name="Lechner B.E."/>
            <person name="Liimatainen K."/>
            <person name="Lipzen A."/>
            <person name="Lukacs Z."/>
            <person name="Mihaltcheva S."/>
            <person name="Morgado L.N."/>
            <person name="Niskanen T."/>
            <person name="Noordeloos M.E."/>
            <person name="Ohm R.A."/>
            <person name="Ortiz-Santana B."/>
            <person name="Ovrebo C."/>
            <person name="Racz N."/>
            <person name="Riley R."/>
            <person name="Savchenko A."/>
            <person name="Shiryaev A."/>
            <person name="Soop K."/>
            <person name="Spirin V."/>
            <person name="Szebenyi C."/>
            <person name="Tomsovsky M."/>
            <person name="Tulloss R.E."/>
            <person name="Uehling J."/>
            <person name="Grigoriev I.V."/>
            <person name="Vagvolgyi C."/>
            <person name="Papp T."/>
            <person name="Martin F.M."/>
            <person name="Miettinen O."/>
            <person name="Hibbett D.S."/>
            <person name="Nagy L.G."/>
        </authorList>
    </citation>
    <scope>NUCLEOTIDE SEQUENCE [LARGE SCALE GENOMIC DNA]</scope>
    <source>
        <strain evidence="2 3">HHB13444</strain>
    </source>
</reference>
<sequence>MEGCPLPIELCHLVIDYTLEPDPWIWECNRWERKDTPYNVISWQTSICFAWLPYARFVLYRSVVFKTPSQVDLFCRTITENPSLAILVRELIIKPKDKSTYIPFVRDSILKHLRRLDTLVYDLFHRKGTWVNPLRHHLRVAKFPITELVMNYPTRWTETFQLIWSIPTLETLRLRVGPSPEITVPDIHRLHAIQRRGACARLKTLVLTHEDGCSFLPRRAFGTSVEQLYLEFHRRSSEIPVSTIGGQLSAHFSSFVSLKGLHIQIISTDGFGSGLTEGINAAVSDYMVPVLARLSPQTQDSLHTITYRCWCVWHDQRRQYPLELSSKKVDELLTKFPNLLSKFPNLGSLCFWLPGKSAYDAERWKRLLRSHLPRLEGIVPISVKIRWDEPGTENGWADDSDSGSDSASDWSPNLDVDDNRRDI</sequence>
<dbReference type="EMBL" id="ML211089">
    <property type="protein sequence ID" value="TFK89051.1"/>
    <property type="molecule type" value="Genomic_DNA"/>
</dbReference>
<evidence type="ECO:0008006" key="4">
    <source>
        <dbReference type="Google" id="ProtNLM"/>
    </source>
</evidence>
<feature type="region of interest" description="Disordered" evidence="1">
    <location>
        <begin position="391"/>
        <end position="423"/>
    </location>
</feature>
<evidence type="ECO:0000256" key="1">
    <source>
        <dbReference type="SAM" id="MobiDB-lite"/>
    </source>
</evidence>
<proteinExistence type="predicted"/>